<feature type="coiled-coil region" evidence="1">
    <location>
        <begin position="95"/>
        <end position="142"/>
    </location>
</feature>
<protein>
    <recommendedName>
        <fullName evidence="5">DUF4398 domain-containing protein</fullName>
    </recommendedName>
</protein>
<evidence type="ECO:0000313" key="3">
    <source>
        <dbReference type="EMBL" id="REG26525.1"/>
    </source>
</evidence>
<evidence type="ECO:0000256" key="2">
    <source>
        <dbReference type="SAM" id="MobiDB-lite"/>
    </source>
</evidence>
<dbReference type="Proteomes" id="UP000256345">
    <property type="component" value="Unassembled WGS sequence"/>
</dbReference>
<feature type="region of interest" description="Disordered" evidence="2">
    <location>
        <begin position="181"/>
        <end position="206"/>
    </location>
</feature>
<evidence type="ECO:0008006" key="5">
    <source>
        <dbReference type="Google" id="ProtNLM"/>
    </source>
</evidence>
<evidence type="ECO:0000313" key="4">
    <source>
        <dbReference type="Proteomes" id="UP000256345"/>
    </source>
</evidence>
<accession>A0ABX9JSX8</accession>
<gene>
    <name evidence="3" type="ORF">ATI61_11174</name>
</gene>
<keyword evidence="4" id="KW-1185">Reference proteome</keyword>
<organism evidence="3 4">
    <name type="scientific">Archangium gephyra</name>
    <dbReference type="NCBI Taxonomy" id="48"/>
    <lineage>
        <taxon>Bacteria</taxon>
        <taxon>Pseudomonadati</taxon>
        <taxon>Myxococcota</taxon>
        <taxon>Myxococcia</taxon>
        <taxon>Myxococcales</taxon>
        <taxon>Cystobacterineae</taxon>
        <taxon>Archangiaceae</taxon>
        <taxon>Archangium</taxon>
    </lineage>
</organism>
<proteinExistence type="predicted"/>
<evidence type="ECO:0000256" key="1">
    <source>
        <dbReference type="SAM" id="Coils"/>
    </source>
</evidence>
<sequence>MLCPTPSRATDMTSARTTSRTWVLVLLLAVATSACGPRTKQQRQAYGEKRTDEATLLLNEATNHLRELNADRAEPVLAKAKEVLAHPDVDLSPEGEMLRSELAELQARVPRVREEKVRREKQAVAERERKELESRVEKQRDAVVEAMFAVNEALDALEAKDAGSAQVTAASDAIQRTRERLKAGKELEAKDEDYGASARSTERKLEQAEARLKQGRRVIDFVSGPLGGSQEAPELEKKARKEKDLAARLSLYTEVRDRHRLCASEAEKLLSEMPELARSPLPVKGRPMVLKAVVMGCKKKAGLTQRAVVKLEKARVKWEKAQAKREKAREKMEKLKAAREKAREAAKQKALARKRK</sequence>
<keyword evidence="1" id="KW-0175">Coiled coil</keyword>
<feature type="region of interest" description="Disordered" evidence="2">
    <location>
        <begin position="320"/>
        <end position="356"/>
    </location>
</feature>
<name>A0ABX9JSX8_9BACT</name>
<feature type="compositionally biased region" description="Basic and acidic residues" evidence="2">
    <location>
        <begin position="320"/>
        <end position="347"/>
    </location>
</feature>
<comment type="caution">
    <text evidence="3">The sequence shown here is derived from an EMBL/GenBank/DDBJ whole genome shotgun (WGS) entry which is preliminary data.</text>
</comment>
<reference evidence="3 4" key="1">
    <citation type="submission" date="2018-08" db="EMBL/GenBank/DDBJ databases">
        <title>Genomic Encyclopedia of Archaeal and Bacterial Type Strains, Phase II (KMG-II): from individual species to whole genera.</title>
        <authorList>
            <person name="Goeker M."/>
        </authorList>
    </citation>
    <scope>NUCLEOTIDE SEQUENCE [LARGE SCALE GENOMIC DNA]</scope>
    <source>
        <strain evidence="3 4">DSM 2261</strain>
    </source>
</reference>
<dbReference type="EMBL" id="QUMU01000011">
    <property type="protein sequence ID" value="REG26525.1"/>
    <property type="molecule type" value="Genomic_DNA"/>
</dbReference>